<dbReference type="PANTHER" id="PTHR10073:SF47">
    <property type="entry name" value="DNA MISMATCH REPAIR PROTEIN MLH3"/>
    <property type="match status" value="1"/>
</dbReference>
<gene>
    <name evidence="3" type="ORF">GSLYS_00001753001</name>
</gene>
<dbReference type="AlphaFoldDB" id="A0AAV2H242"/>
<dbReference type="Pfam" id="PF08676">
    <property type="entry name" value="MutL_C"/>
    <property type="match status" value="1"/>
</dbReference>
<evidence type="ECO:0000259" key="2">
    <source>
        <dbReference type="SMART" id="SM00853"/>
    </source>
</evidence>
<dbReference type="InterPro" id="IPR042120">
    <property type="entry name" value="MutL_C_dimsub"/>
</dbReference>
<dbReference type="GO" id="GO:0016887">
    <property type="term" value="F:ATP hydrolysis activity"/>
    <property type="evidence" value="ECO:0007669"/>
    <property type="project" value="InterPro"/>
</dbReference>
<evidence type="ECO:0000313" key="3">
    <source>
        <dbReference type="EMBL" id="CAL1527583.1"/>
    </source>
</evidence>
<reference evidence="3 4" key="1">
    <citation type="submission" date="2024-04" db="EMBL/GenBank/DDBJ databases">
        <authorList>
            <consortium name="Genoscope - CEA"/>
            <person name="William W."/>
        </authorList>
    </citation>
    <scope>NUCLEOTIDE SEQUENCE [LARGE SCALE GENOMIC DNA]</scope>
</reference>
<dbReference type="GO" id="GO:0006298">
    <property type="term" value="P:mismatch repair"/>
    <property type="evidence" value="ECO:0007669"/>
    <property type="project" value="InterPro"/>
</dbReference>
<organism evidence="3 4">
    <name type="scientific">Lymnaea stagnalis</name>
    <name type="common">Great pond snail</name>
    <name type="synonym">Helix stagnalis</name>
    <dbReference type="NCBI Taxonomy" id="6523"/>
    <lineage>
        <taxon>Eukaryota</taxon>
        <taxon>Metazoa</taxon>
        <taxon>Spiralia</taxon>
        <taxon>Lophotrochozoa</taxon>
        <taxon>Mollusca</taxon>
        <taxon>Gastropoda</taxon>
        <taxon>Heterobranchia</taxon>
        <taxon>Euthyneura</taxon>
        <taxon>Panpulmonata</taxon>
        <taxon>Hygrophila</taxon>
        <taxon>Lymnaeoidea</taxon>
        <taxon>Lymnaeidae</taxon>
        <taxon>Lymnaea</taxon>
    </lineage>
</organism>
<comment type="caution">
    <text evidence="3">The sequence shown here is derived from an EMBL/GenBank/DDBJ whole genome shotgun (WGS) entry which is preliminary data.</text>
</comment>
<feature type="domain" description="MutL C-terminal dimerisation" evidence="2">
    <location>
        <begin position="298"/>
        <end position="439"/>
    </location>
</feature>
<dbReference type="GO" id="GO:0032300">
    <property type="term" value="C:mismatch repair complex"/>
    <property type="evidence" value="ECO:0007669"/>
    <property type="project" value="InterPro"/>
</dbReference>
<keyword evidence="4" id="KW-1185">Reference proteome</keyword>
<dbReference type="GO" id="GO:0140664">
    <property type="term" value="F:ATP-dependent DNA damage sensor activity"/>
    <property type="evidence" value="ECO:0007669"/>
    <property type="project" value="InterPro"/>
</dbReference>
<evidence type="ECO:0000313" key="4">
    <source>
        <dbReference type="Proteomes" id="UP001497497"/>
    </source>
</evidence>
<accession>A0AAV2H242</accession>
<proteinExistence type="predicted"/>
<feature type="non-terminal residue" evidence="3">
    <location>
        <position position="1"/>
    </location>
</feature>
<dbReference type="GO" id="GO:0005524">
    <property type="term" value="F:ATP binding"/>
    <property type="evidence" value="ECO:0007669"/>
    <property type="project" value="InterPro"/>
</dbReference>
<sequence>DRLDPPAVCHAQDISHVSVAEADNQRGQLQTDLEQQGGSESSRTPWARRAIVSVSRALGLGDHKPQPLKVLREHCQASLTKGEHSDAQIPTEVAPLGPELVQNLNTHCNTPVQSLTSSLSQAHHGTWSSDRASYDSELIKSNVMHWQEISDSISGRRLYINKESGHTLSEDQWTKISAQEPVLDKSDAAVPGTVPEPLSAQLTDTQRLSLQDMVNSYKEQENCETLSKWRGGERPVYEKEVGADISTLMSKWTNPVFLNYKQPSVNAEICPTGQTARSCFNSLSPVEITKHMLTNVKVIGQIDCKFIACLIQKSHIRSKATNCHQSLLLILFDQHAVHERIRLEQFTCETYEVLDGVRSDTIKRSDLSPPHPLTMDLDDLRLMKAFSKEFNRIGVTFVRDRTCRNVIHISSAPVCLIDKDAADIKRKAQSLPEKIEVTLEIIFT</sequence>
<feature type="region of interest" description="Disordered" evidence="1">
    <location>
        <begin position="15"/>
        <end position="47"/>
    </location>
</feature>
<protein>
    <recommendedName>
        <fullName evidence="2">MutL C-terminal dimerisation domain-containing protein</fullName>
    </recommendedName>
</protein>
<dbReference type="PANTHER" id="PTHR10073">
    <property type="entry name" value="DNA MISMATCH REPAIR PROTEIN MLH, PMS, MUTL"/>
    <property type="match status" value="1"/>
</dbReference>
<dbReference type="Gene3D" id="3.30.1540.20">
    <property type="entry name" value="MutL, C-terminal domain, dimerisation subdomain"/>
    <property type="match status" value="1"/>
</dbReference>
<dbReference type="Proteomes" id="UP001497497">
    <property type="component" value="Unassembled WGS sequence"/>
</dbReference>
<dbReference type="SMART" id="SM00853">
    <property type="entry name" value="MutL_C"/>
    <property type="match status" value="1"/>
</dbReference>
<dbReference type="InterPro" id="IPR038973">
    <property type="entry name" value="MutL/Mlh/Pms-like"/>
</dbReference>
<dbReference type="InterPro" id="IPR014790">
    <property type="entry name" value="MutL_C"/>
</dbReference>
<name>A0AAV2H242_LYMST</name>
<dbReference type="EMBL" id="CAXITT010000019">
    <property type="protein sequence ID" value="CAL1527583.1"/>
    <property type="molecule type" value="Genomic_DNA"/>
</dbReference>
<dbReference type="SUPFAM" id="SSF118116">
    <property type="entry name" value="DNA mismatch repair protein MutL"/>
    <property type="match status" value="1"/>
</dbReference>
<evidence type="ECO:0000256" key="1">
    <source>
        <dbReference type="SAM" id="MobiDB-lite"/>
    </source>
</evidence>
<feature type="compositionally biased region" description="Polar residues" evidence="1">
    <location>
        <begin position="25"/>
        <end position="44"/>
    </location>
</feature>
<dbReference type="InterPro" id="IPR037198">
    <property type="entry name" value="MutL_C_sf"/>
</dbReference>